<dbReference type="EMBL" id="KQ947423">
    <property type="protein sequence ID" value="KUJ12777.1"/>
    <property type="molecule type" value="Genomic_DNA"/>
</dbReference>
<reference evidence="2 3" key="1">
    <citation type="submission" date="2015-10" db="EMBL/GenBank/DDBJ databases">
        <title>Full genome of DAOMC 229536 Phialocephala scopiformis, a fungal endophyte of spruce producing the potent anti-insectan compound rugulosin.</title>
        <authorList>
            <consortium name="DOE Joint Genome Institute"/>
            <person name="Walker A.K."/>
            <person name="Frasz S.L."/>
            <person name="Seifert K.A."/>
            <person name="Miller J.D."/>
            <person name="Mondo S.J."/>
            <person name="Labutti K."/>
            <person name="Lipzen A."/>
            <person name="Dockter R."/>
            <person name="Kennedy M."/>
            <person name="Grigoriev I.V."/>
            <person name="Spatafora J.W."/>
        </authorList>
    </citation>
    <scope>NUCLEOTIDE SEQUENCE [LARGE SCALE GENOMIC DNA]</scope>
    <source>
        <strain evidence="2 3">CBS 120377</strain>
    </source>
</reference>
<dbReference type="GeneID" id="28815444"/>
<protein>
    <submittedName>
        <fullName evidence="2">Uncharacterized protein</fullName>
    </submittedName>
</protein>
<feature type="compositionally biased region" description="Pro residues" evidence="1">
    <location>
        <begin position="195"/>
        <end position="210"/>
    </location>
</feature>
<sequence length="317" mass="34243">MDPVIGEPFQEHEKRYMLTEALRASTIPLERLYIMLQEANGPPAWDDMVLPRGRTLKQCKAAFESLRPALPPPLPPHPVHAYPAPTQPFQIPPKRKSESAILGPPYMQAEPPAKRRQSGMEPMVGARDIRPKPPNGGSPISMSSTPPTAPQKRRGRPPKAEVDRRNRDAMQRGEVFPAQFLPPTTEEFATSPYTPIAPTPPVLAPGPPTPQGYIEQTPPDTQAEDSPGRKKRPKAPPKPKAAPPRQPGEGSFSVNPQLPIVREPHVHPPVPNIAAITELEQTGPSPQSAPSVMPSPVSATIEAATSAESQPSAQAAS</sequence>
<accession>A0A194WYV8</accession>
<dbReference type="Proteomes" id="UP000070700">
    <property type="component" value="Unassembled WGS sequence"/>
</dbReference>
<evidence type="ECO:0000256" key="1">
    <source>
        <dbReference type="SAM" id="MobiDB-lite"/>
    </source>
</evidence>
<dbReference type="InParanoid" id="A0A194WYV8"/>
<dbReference type="RefSeq" id="XP_018067132.1">
    <property type="nucleotide sequence ID" value="XM_018205718.1"/>
</dbReference>
<gene>
    <name evidence="2" type="ORF">LY89DRAFT_192736</name>
</gene>
<dbReference type="KEGG" id="psco:LY89DRAFT_192736"/>
<proteinExistence type="predicted"/>
<name>A0A194WYV8_MOLSC</name>
<evidence type="ECO:0000313" key="3">
    <source>
        <dbReference type="Proteomes" id="UP000070700"/>
    </source>
</evidence>
<keyword evidence="3" id="KW-1185">Reference proteome</keyword>
<organism evidence="2 3">
    <name type="scientific">Mollisia scopiformis</name>
    <name type="common">Conifer needle endophyte fungus</name>
    <name type="synonym">Phialocephala scopiformis</name>
    <dbReference type="NCBI Taxonomy" id="149040"/>
    <lineage>
        <taxon>Eukaryota</taxon>
        <taxon>Fungi</taxon>
        <taxon>Dikarya</taxon>
        <taxon>Ascomycota</taxon>
        <taxon>Pezizomycotina</taxon>
        <taxon>Leotiomycetes</taxon>
        <taxon>Helotiales</taxon>
        <taxon>Mollisiaceae</taxon>
        <taxon>Mollisia</taxon>
    </lineage>
</organism>
<feature type="region of interest" description="Disordered" evidence="1">
    <location>
        <begin position="86"/>
        <end position="317"/>
    </location>
</feature>
<dbReference type="OrthoDB" id="5371646at2759"/>
<evidence type="ECO:0000313" key="2">
    <source>
        <dbReference type="EMBL" id="KUJ12777.1"/>
    </source>
</evidence>
<feature type="compositionally biased region" description="Low complexity" evidence="1">
    <location>
        <begin position="284"/>
        <end position="317"/>
    </location>
</feature>
<dbReference type="AlphaFoldDB" id="A0A194WYV8"/>
<feature type="compositionally biased region" description="Basic and acidic residues" evidence="1">
    <location>
        <begin position="158"/>
        <end position="171"/>
    </location>
</feature>